<accession>A0A448YUA4</accession>
<evidence type="ECO:0000313" key="13">
    <source>
        <dbReference type="Proteomes" id="UP000291116"/>
    </source>
</evidence>
<evidence type="ECO:0000313" key="12">
    <source>
        <dbReference type="EMBL" id="VEU33377.1"/>
    </source>
</evidence>
<proteinExistence type="inferred from homology"/>
<evidence type="ECO:0000256" key="6">
    <source>
        <dbReference type="ARBA" id="ARBA00022759"/>
    </source>
</evidence>
<dbReference type="Pfam" id="PF09412">
    <property type="entry name" value="XendoU"/>
    <property type="match status" value="1"/>
</dbReference>
<evidence type="ECO:0000256" key="2">
    <source>
        <dbReference type="ARBA" id="ARBA00010168"/>
    </source>
</evidence>
<dbReference type="InterPro" id="IPR018998">
    <property type="entry name" value="EndoU_C"/>
</dbReference>
<dbReference type="Proteomes" id="UP000291116">
    <property type="component" value="Unassembled WGS sequence"/>
</dbReference>
<dbReference type="GO" id="GO:0004521">
    <property type="term" value="F:RNA endonuclease activity"/>
    <property type="evidence" value="ECO:0007669"/>
    <property type="project" value="InterPro"/>
</dbReference>
<evidence type="ECO:0000256" key="7">
    <source>
        <dbReference type="ARBA" id="ARBA00022801"/>
    </source>
</evidence>
<dbReference type="GO" id="GO:0003723">
    <property type="term" value="F:RNA binding"/>
    <property type="evidence" value="ECO:0007669"/>
    <property type="project" value="UniProtKB-KW"/>
</dbReference>
<organism evidence="12 13">
    <name type="scientific">Pseudo-nitzschia multistriata</name>
    <dbReference type="NCBI Taxonomy" id="183589"/>
    <lineage>
        <taxon>Eukaryota</taxon>
        <taxon>Sar</taxon>
        <taxon>Stramenopiles</taxon>
        <taxon>Ochrophyta</taxon>
        <taxon>Bacillariophyta</taxon>
        <taxon>Bacillariophyceae</taxon>
        <taxon>Bacillariophycidae</taxon>
        <taxon>Bacillariales</taxon>
        <taxon>Bacillariaceae</taxon>
        <taxon>Pseudo-nitzschia</taxon>
    </lineage>
</organism>
<keyword evidence="9" id="KW-0464">Manganese</keyword>
<dbReference type="OrthoDB" id="430326at2759"/>
<dbReference type="EMBL" id="CAACVS010000001">
    <property type="protein sequence ID" value="VEU33377.1"/>
    <property type="molecule type" value="Genomic_DNA"/>
</dbReference>
<evidence type="ECO:0000256" key="4">
    <source>
        <dbReference type="ARBA" id="ARBA00022722"/>
    </source>
</evidence>
<evidence type="ECO:0000259" key="11">
    <source>
        <dbReference type="PROSITE" id="PS51959"/>
    </source>
</evidence>
<evidence type="ECO:0000256" key="10">
    <source>
        <dbReference type="ARBA" id="ARBA00023239"/>
    </source>
</evidence>
<evidence type="ECO:0000256" key="3">
    <source>
        <dbReference type="ARBA" id="ARBA00011245"/>
    </source>
</evidence>
<gene>
    <name evidence="12" type="ORF">PSNMU_V1.4_AUG-EV-PASAV3_0001810</name>
</gene>
<dbReference type="GO" id="GO:0016787">
    <property type="term" value="F:hydrolase activity"/>
    <property type="evidence" value="ECO:0007669"/>
    <property type="project" value="UniProtKB-KW"/>
</dbReference>
<reference evidence="12 13" key="1">
    <citation type="submission" date="2019-01" db="EMBL/GenBank/DDBJ databases">
        <authorList>
            <person name="Ferrante I. M."/>
        </authorList>
    </citation>
    <scope>NUCLEOTIDE SEQUENCE [LARGE SCALE GENOMIC DNA]</scope>
    <source>
        <strain evidence="12 13">B856</strain>
    </source>
</reference>
<keyword evidence="10" id="KW-0456">Lyase</keyword>
<dbReference type="SUPFAM" id="SSF142877">
    <property type="entry name" value="EndoU-like"/>
    <property type="match status" value="1"/>
</dbReference>
<protein>
    <recommendedName>
        <fullName evidence="11">EndoU domain-containing protein</fullName>
    </recommendedName>
</protein>
<dbReference type="PANTHER" id="PTHR12439">
    <property type="entry name" value="PLACENTAL PROTEIN 11-RELATED"/>
    <property type="match status" value="1"/>
</dbReference>
<sequence length="468" mass="53504">MDARVEEFYREIYIDLRVDDNEAARLSAYFAELNPPPDKLLWLRSTAFRLGSEFLTGGDKDKNVSLLKCINYVVHAIESICMEPALPEGNSGYDGEVTEDYYREVFSDLAVNREESEELSAFFRNNIPPSDSLVAMRAAAFKAAIDFLSEDGDRESDVSLLRCINAVVHNFEFACYKPRQYTLKKKFDLTVGLSEAVQEMWNLDDNRLTPNRDYVIDVQEGKKPYRKEDAAEDPLFARVDRSALNRPTYRAFVALLDNYRRATGGRETIGSREEREIDAFLEAILQTAPLQYCYAYLREQKGDDIPPSLSEFGELLRDIWFDLYRRQSANDSSGFEHVFVGEVKNGKVSGMHNWIQLYLLEKEGDLDYRGYIKPRSQSDAETNSDDHLLTLQFRWDGVEKSVGTCLIGTSPEFEVALYTTCFLLGDENNEVTLDTGTGDIFDLNVRCYKHDGDKIGTAFPEVNAHWEE</sequence>
<keyword evidence="7" id="KW-0378">Hydrolase</keyword>
<dbReference type="PROSITE" id="PS51959">
    <property type="entry name" value="ENDOU"/>
    <property type="match status" value="1"/>
</dbReference>
<feature type="domain" description="EndoU" evidence="11">
    <location>
        <begin position="189"/>
        <end position="464"/>
    </location>
</feature>
<dbReference type="GO" id="GO:0016829">
    <property type="term" value="F:lyase activity"/>
    <property type="evidence" value="ECO:0007669"/>
    <property type="project" value="UniProtKB-KW"/>
</dbReference>
<evidence type="ECO:0000256" key="8">
    <source>
        <dbReference type="ARBA" id="ARBA00022884"/>
    </source>
</evidence>
<keyword evidence="8" id="KW-0694">RNA-binding</keyword>
<dbReference type="PANTHER" id="PTHR12439:SF11">
    <property type="entry name" value="URIDYLATE-SPECIFIC ENDORIBONUCLEASE"/>
    <property type="match status" value="1"/>
</dbReference>
<comment type="subunit">
    <text evidence="3">Monomer.</text>
</comment>
<keyword evidence="13" id="KW-1185">Reference proteome</keyword>
<keyword evidence="5" id="KW-0479">Metal-binding</keyword>
<dbReference type="AlphaFoldDB" id="A0A448YUA4"/>
<evidence type="ECO:0000256" key="1">
    <source>
        <dbReference type="ARBA" id="ARBA00001936"/>
    </source>
</evidence>
<comment type="similarity">
    <text evidence="2">Belongs to the ENDOU family.</text>
</comment>
<dbReference type="InterPro" id="IPR037227">
    <property type="entry name" value="EndoU-like"/>
</dbReference>
<keyword evidence="4" id="KW-0540">Nuclease</keyword>
<evidence type="ECO:0000256" key="9">
    <source>
        <dbReference type="ARBA" id="ARBA00023211"/>
    </source>
</evidence>
<comment type="cofactor">
    <cofactor evidence="1">
        <name>Mn(2+)</name>
        <dbReference type="ChEBI" id="CHEBI:29035"/>
    </cofactor>
</comment>
<keyword evidence="6" id="KW-0255">Endonuclease</keyword>
<evidence type="ECO:0000256" key="5">
    <source>
        <dbReference type="ARBA" id="ARBA00022723"/>
    </source>
</evidence>
<dbReference type="GO" id="GO:0046872">
    <property type="term" value="F:metal ion binding"/>
    <property type="evidence" value="ECO:0007669"/>
    <property type="project" value="UniProtKB-KW"/>
</dbReference>
<dbReference type="InterPro" id="IPR039787">
    <property type="entry name" value="ENDOU"/>
</dbReference>
<dbReference type="CDD" id="cd21159">
    <property type="entry name" value="XendoU"/>
    <property type="match status" value="1"/>
</dbReference>
<name>A0A448YUA4_9STRA</name>